<evidence type="ECO:0000256" key="4">
    <source>
        <dbReference type="ARBA" id="ARBA00022801"/>
    </source>
</evidence>
<dbReference type="RefSeq" id="WP_040104653.1">
    <property type="nucleotide sequence ID" value="NZ_JABEVU030000001.1"/>
</dbReference>
<dbReference type="OrthoDB" id="9813074at2"/>
<keyword evidence="12" id="KW-1185">Reference proteome</keyword>
<keyword evidence="10" id="KW-0645">Protease</keyword>
<reference evidence="10" key="2">
    <citation type="submission" date="2020-04" db="EMBL/GenBank/DDBJ databases">
        <authorList>
            <person name="Tanveer F."/>
            <person name="Xie Y."/>
            <person name="Shinwari Z.K."/>
        </authorList>
    </citation>
    <scope>NUCLEOTIDE SEQUENCE</scope>
    <source>
        <strain evidence="10">MOSEL-ME25</strain>
    </source>
</reference>
<dbReference type="Proteomes" id="UP000527860">
    <property type="component" value="Unassembled WGS sequence"/>
</dbReference>
<evidence type="ECO:0000313" key="10">
    <source>
        <dbReference type="EMBL" id="MDB0579010.1"/>
    </source>
</evidence>
<feature type="transmembrane region" description="Helical" evidence="7">
    <location>
        <begin position="230"/>
        <end position="249"/>
    </location>
</feature>
<dbReference type="Gene3D" id="1.25.40.10">
    <property type="entry name" value="Tetratricopeptide repeat domain"/>
    <property type="match status" value="1"/>
</dbReference>
<dbReference type="Proteomes" id="UP000031546">
    <property type="component" value="Unassembled WGS sequence"/>
</dbReference>
<dbReference type="InterPro" id="IPR050925">
    <property type="entry name" value="Rhomboid_protease_S54"/>
</dbReference>
<dbReference type="AlphaFoldDB" id="A0A0C2E9F5"/>
<dbReference type="GeneID" id="77844013"/>
<feature type="transmembrane region" description="Helical" evidence="7">
    <location>
        <begin position="306"/>
        <end position="324"/>
    </location>
</feature>
<sequence>MHNIWHIAYEVSRYTGYSFFRYDNSRDAIWLKDSKKRALMCLSSTYVAEEELDEEMYYLENMNHLFSQDMDISLIESYHMAEEKHVKKYRQDGTKIIQKGITDAKSIVNNPFFRMDLQYKKPKDAGYYQRRLMSRHPFEKFMIKFTPMTYLLVCINLLVFLFNLAAIHLWDSYNLTYMMALSHYNVIAGDFYRLLSSSFLHITVDHFLFNIFALYILGKFVESIFGGWRLLIAYIITGVTSSLFSLMFVTEGISLGASGAVYGLLAIIVVHLLVNGRLSTRLLIQIAAVFIVVSLFSQLISNVNHYAHVGGLLFGALLGVLYHPKKFSSKWRIIALALLIGLSVLSFMVMHQKESSHPLTTQAMEYIDEGEYDAALDILNQSIRTNNETAATYHALGLIAEYHGNMEQARHFHNISWELDPDAEQVARHRLMQLRKERNYEEMARILDNFNTETIDDPQLKQIAEEFDNG</sequence>
<keyword evidence="3 7" id="KW-0812">Transmembrane</keyword>
<organism evidence="9 11">
    <name type="scientific">Salinicoccus roseus</name>
    <dbReference type="NCBI Taxonomy" id="45670"/>
    <lineage>
        <taxon>Bacteria</taxon>
        <taxon>Bacillati</taxon>
        <taxon>Bacillota</taxon>
        <taxon>Bacilli</taxon>
        <taxon>Bacillales</taxon>
        <taxon>Staphylococcaceae</taxon>
        <taxon>Salinicoccus</taxon>
    </lineage>
</organism>
<feature type="transmembrane region" description="Helical" evidence="7">
    <location>
        <begin position="150"/>
        <end position="170"/>
    </location>
</feature>
<dbReference type="GO" id="GO:0016020">
    <property type="term" value="C:membrane"/>
    <property type="evidence" value="ECO:0007669"/>
    <property type="project" value="UniProtKB-SubCell"/>
</dbReference>
<feature type="domain" description="Peptidase S54 rhomboid" evidence="8">
    <location>
        <begin position="189"/>
        <end position="324"/>
    </location>
</feature>
<dbReference type="EMBL" id="JXII01000001">
    <property type="protein sequence ID" value="KIH71877.1"/>
    <property type="molecule type" value="Genomic_DNA"/>
</dbReference>
<evidence type="ECO:0000256" key="5">
    <source>
        <dbReference type="ARBA" id="ARBA00022989"/>
    </source>
</evidence>
<feature type="transmembrane region" description="Helical" evidence="7">
    <location>
        <begin position="199"/>
        <end position="218"/>
    </location>
</feature>
<keyword evidence="6 7" id="KW-0472">Membrane</keyword>
<dbReference type="InterPro" id="IPR022764">
    <property type="entry name" value="Peptidase_S54_rhomboid_dom"/>
</dbReference>
<protein>
    <submittedName>
        <fullName evidence="10">Rhomboid family intramembrane serine protease</fullName>
        <ecNumber evidence="10">3.4.21.105</ecNumber>
    </submittedName>
</protein>
<accession>A0A0C2E9F5</accession>
<comment type="caution">
    <text evidence="9">The sequence shown here is derived from an EMBL/GenBank/DDBJ whole genome shotgun (WGS) entry which is preliminary data.</text>
</comment>
<name>A0A0C2E9F5_9STAP</name>
<dbReference type="EMBL" id="JABEVU030000001">
    <property type="protein sequence ID" value="MDB0579010.1"/>
    <property type="molecule type" value="Genomic_DNA"/>
</dbReference>
<dbReference type="PANTHER" id="PTHR43731:SF14">
    <property type="entry name" value="PRESENILIN-ASSOCIATED RHOMBOID-LIKE PROTEIN, MITOCHONDRIAL"/>
    <property type="match status" value="1"/>
</dbReference>
<evidence type="ECO:0000259" key="8">
    <source>
        <dbReference type="Pfam" id="PF01694"/>
    </source>
</evidence>
<dbReference type="InterPro" id="IPR011990">
    <property type="entry name" value="TPR-like_helical_dom_sf"/>
</dbReference>
<dbReference type="EC" id="3.4.21.105" evidence="10"/>
<evidence type="ECO:0000313" key="9">
    <source>
        <dbReference type="EMBL" id="KIH71877.1"/>
    </source>
</evidence>
<dbReference type="GO" id="GO:0004252">
    <property type="term" value="F:serine-type endopeptidase activity"/>
    <property type="evidence" value="ECO:0007669"/>
    <property type="project" value="InterPro"/>
</dbReference>
<feature type="transmembrane region" description="Helical" evidence="7">
    <location>
        <begin position="255"/>
        <end position="275"/>
    </location>
</feature>
<evidence type="ECO:0000256" key="2">
    <source>
        <dbReference type="ARBA" id="ARBA00009045"/>
    </source>
</evidence>
<keyword evidence="4 10" id="KW-0378">Hydrolase</keyword>
<evidence type="ECO:0000256" key="7">
    <source>
        <dbReference type="SAM" id="Phobius"/>
    </source>
</evidence>
<reference evidence="9 11" key="1">
    <citation type="submission" date="2015-01" db="EMBL/GenBank/DDBJ databases">
        <title>Genome sequences of high lactate-tolerant strain Salinicoccus roseus W12 with industrial interest.</title>
        <authorList>
            <person name="Wang H."/>
            <person name="Yu B."/>
        </authorList>
    </citation>
    <scope>NUCLEOTIDE SEQUENCE [LARGE SCALE GENOMIC DNA]</scope>
    <source>
        <strain evidence="9 11">W12</strain>
    </source>
</reference>
<feature type="transmembrane region" description="Helical" evidence="7">
    <location>
        <begin position="331"/>
        <end position="350"/>
    </location>
</feature>
<dbReference type="Pfam" id="PF01694">
    <property type="entry name" value="Rhomboid"/>
    <property type="match status" value="1"/>
</dbReference>
<dbReference type="PANTHER" id="PTHR43731">
    <property type="entry name" value="RHOMBOID PROTEASE"/>
    <property type="match status" value="1"/>
</dbReference>
<dbReference type="SUPFAM" id="SSF144091">
    <property type="entry name" value="Rhomboid-like"/>
    <property type="match status" value="1"/>
</dbReference>
<feature type="transmembrane region" description="Helical" evidence="7">
    <location>
        <begin position="282"/>
        <end position="300"/>
    </location>
</feature>
<evidence type="ECO:0000256" key="6">
    <source>
        <dbReference type="ARBA" id="ARBA00023136"/>
    </source>
</evidence>
<comment type="similarity">
    <text evidence="2">Belongs to the peptidase S54 family.</text>
</comment>
<gene>
    <name evidence="10" type="ORF">F7P68_0000475</name>
    <name evidence="9" type="ORF">SN16_00470</name>
</gene>
<dbReference type="STRING" id="45670.SN16_00470"/>
<dbReference type="InterPro" id="IPR035952">
    <property type="entry name" value="Rhomboid-like_sf"/>
</dbReference>
<keyword evidence="5 7" id="KW-1133">Transmembrane helix</keyword>
<evidence type="ECO:0000256" key="1">
    <source>
        <dbReference type="ARBA" id="ARBA00004141"/>
    </source>
</evidence>
<reference evidence="10" key="3">
    <citation type="submission" date="2022-12" db="EMBL/GenBank/DDBJ databases">
        <title>Genome analysis and biological profiling of marine Salinicoccus roseus MOSEL-ME25.</title>
        <authorList>
            <person name="Mirza F.T."/>
            <person name="Xie Y."/>
            <person name="Shinwari Z.K."/>
        </authorList>
    </citation>
    <scope>NUCLEOTIDE SEQUENCE</scope>
    <source>
        <strain evidence="10">MOSEL-ME25</strain>
    </source>
</reference>
<dbReference type="GO" id="GO:0006508">
    <property type="term" value="P:proteolysis"/>
    <property type="evidence" value="ECO:0007669"/>
    <property type="project" value="UniProtKB-KW"/>
</dbReference>
<dbReference type="SUPFAM" id="SSF48452">
    <property type="entry name" value="TPR-like"/>
    <property type="match status" value="1"/>
</dbReference>
<comment type="subcellular location">
    <subcellularLocation>
        <location evidence="1">Membrane</location>
        <topology evidence="1">Multi-pass membrane protein</topology>
    </subcellularLocation>
</comment>
<evidence type="ECO:0000313" key="12">
    <source>
        <dbReference type="Proteomes" id="UP000527860"/>
    </source>
</evidence>
<evidence type="ECO:0000313" key="11">
    <source>
        <dbReference type="Proteomes" id="UP000031546"/>
    </source>
</evidence>
<dbReference type="Gene3D" id="1.20.1540.10">
    <property type="entry name" value="Rhomboid-like"/>
    <property type="match status" value="1"/>
</dbReference>
<evidence type="ECO:0000256" key="3">
    <source>
        <dbReference type="ARBA" id="ARBA00022692"/>
    </source>
</evidence>
<proteinExistence type="inferred from homology"/>